<evidence type="ECO:0000256" key="5">
    <source>
        <dbReference type="SAM" id="Phobius"/>
    </source>
</evidence>
<keyword evidence="1" id="KW-0145">Chemotaxis</keyword>
<feature type="domain" description="Methyl-accepting transducer" evidence="6">
    <location>
        <begin position="241"/>
        <end position="492"/>
    </location>
</feature>
<keyword evidence="4" id="KW-0175">Coiled coil</keyword>
<dbReference type="GO" id="GO:0005886">
    <property type="term" value="C:plasma membrane"/>
    <property type="evidence" value="ECO:0007669"/>
    <property type="project" value="TreeGrafter"/>
</dbReference>
<accession>A0A1Y5F4Z6</accession>
<feature type="coiled-coil region" evidence="4">
    <location>
        <begin position="407"/>
        <end position="434"/>
    </location>
</feature>
<dbReference type="InterPro" id="IPR051310">
    <property type="entry name" value="MCP_chemotaxis"/>
</dbReference>
<evidence type="ECO:0000313" key="8">
    <source>
        <dbReference type="Proteomes" id="UP000196531"/>
    </source>
</evidence>
<dbReference type="InterPro" id="IPR004089">
    <property type="entry name" value="MCPsignal_dom"/>
</dbReference>
<organism evidence="7 8">
    <name type="scientific">Halobacteriovorax marinus</name>
    <dbReference type="NCBI Taxonomy" id="97084"/>
    <lineage>
        <taxon>Bacteria</taxon>
        <taxon>Pseudomonadati</taxon>
        <taxon>Bdellovibrionota</taxon>
        <taxon>Bacteriovoracia</taxon>
        <taxon>Bacteriovoracales</taxon>
        <taxon>Halobacteriovoraceae</taxon>
        <taxon>Halobacteriovorax</taxon>
    </lineage>
</organism>
<dbReference type="SUPFAM" id="SSF58104">
    <property type="entry name" value="Methyl-accepting chemotaxis protein (MCP) signaling domain"/>
    <property type="match status" value="1"/>
</dbReference>
<dbReference type="GO" id="GO:0006935">
    <property type="term" value="P:chemotaxis"/>
    <property type="evidence" value="ECO:0007669"/>
    <property type="project" value="UniProtKB-KW"/>
</dbReference>
<dbReference type="PROSITE" id="PS50111">
    <property type="entry name" value="CHEMOTAXIS_TRANSDUC_2"/>
    <property type="match status" value="1"/>
</dbReference>
<reference evidence="8" key="1">
    <citation type="journal article" date="2017" name="Proc. Natl. Acad. Sci. U.S.A.">
        <title>Simulation of Deepwater Horizon oil plume reveals substrate specialization within a complex community of hydrocarbon-degraders.</title>
        <authorList>
            <person name="Hu P."/>
            <person name="Dubinsky E.A."/>
            <person name="Probst A.J."/>
            <person name="Wang J."/>
            <person name="Sieber C.M.K."/>
            <person name="Tom L.M."/>
            <person name="Gardinali P."/>
            <person name="Banfield J.F."/>
            <person name="Atlas R.M."/>
            <person name="Andersen G.L."/>
        </authorList>
    </citation>
    <scope>NUCLEOTIDE SEQUENCE [LARGE SCALE GENOMIC DNA]</scope>
</reference>
<keyword evidence="5" id="KW-0472">Membrane</keyword>
<dbReference type="GO" id="GO:0004888">
    <property type="term" value="F:transmembrane signaling receptor activity"/>
    <property type="evidence" value="ECO:0007669"/>
    <property type="project" value="TreeGrafter"/>
</dbReference>
<feature type="transmembrane region" description="Helical" evidence="5">
    <location>
        <begin position="12"/>
        <end position="30"/>
    </location>
</feature>
<keyword evidence="5" id="KW-1133">Transmembrane helix</keyword>
<evidence type="ECO:0000256" key="2">
    <source>
        <dbReference type="ARBA" id="ARBA00029447"/>
    </source>
</evidence>
<dbReference type="AlphaFoldDB" id="A0A1Y5F4Z6"/>
<gene>
    <name evidence="7" type="ORF">A9Q84_16715</name>
</gene>
<proteinExistence type="inferred from homology"/>
<dbReference type="Pfam" id="PF00015">
    <property type="entry name" value="MCPsignal"/>
    <property type="match status" value="1"/>
</dbReference>
<dbReference type="Proteomes" id="UP000196531">
    <property type="component" value="Unassembled WGS sequence"/>
</dbReference>
<evidence type="ECO:0000256" key="1">
    <source>
        <dbReference type="ARBA" id="ARBA00022500"/>
    </source>
</evidence>
<evidence type="ECO:0000259" key="6">
    <source>
        <dbReference type="PROSITE" id="PS50111"/>
    </source>
</evidence>
<dbReference type="SMART" id="SM00283">
    <property type="entry name" value="MA"/>
    <property type="match status" value="1"/>
</dbReference>
<name>A0A1Y5F4Z6_9BACT</name>
<dbReference type="PANTHER" id="PTHR43531:SF11">
    <property type="entry name" value="METHYL-ACCEPTING CHEMOTAXIS PROTEIN 3"/>
    <property type="match status" value="1"/>
</dbReference>
<dbReference type="Gene3D" id="1.10.287.950">
    <property type="entry name" value="Methyl-accepting chemotaxis protein"/>
    <property type="match status" value="1"/>
</dbReference>
<dbReference type="GO" id="GO:0007165">
    <property type="term" value="P:signal transduction"/>
    <property type="evidence" value="ECO:0007669"/>
    <property type="project" value="UniProtKB-KW"/>
</dbReference>
<comment type="caution">
    <text evidence="7">The sequence shown here is derived from an EMBL/GenBank/DDBJ whole genome shotgun (WGS) entry which is preliminary data.</text>
</comment>
<sequence length="543" mass="60106">MSIGKKLKILNYILVFSVALLILTILFTSFNQTNLNSSYETRFGSYLLADELRQSSDDLTRLARTYVTTKGESKYEEMYWKILDVRNGKKPRLDGKTIPLKALMKDLGFTDLEFQKLKEAEANSNNLVTTETIAMNAVKGLYNDGTGKYSKKGPKDIKYATEIMFNDKYHQDKKIILDPINEFDKILNERTKNTTVKFKTRGNNLLLVIGGLSVAIAVLIMLTISNIRKILIQLSTELEQSANSTRGFSNKLVKASDRSLQLTSSQASAIQETVTTLDEITAMMKRSVQSAKTSEEKTEDSYKVIREGVDSVDEVIKAMNDINTSNENIMKDISESNTKISGIAQVITEIASKTSVINDIVFQTKLLSFNASVEAARAGENGKGFAVVAEEVGSLAQMSGNAASEISDMLDESIKSVEEIVEEMNNKITDLVSMGESKVKKGISVAQDCKNVFDKVVVNFDEVKVMMNEISNATQEQEVGVKNIADAMNEIDSGTNETAETANETKVFADDMMKQSDELKDLVDSLQKEIHGETSIENLKISA</sequence>
<dbReference type="EMBL" id="MAAO01000008">
    <property type="protein sequence ID" value="OUR95475.1"/>
    <property type="molecule type" value="Genomic_DNA"/>
</dbReference>
<comment type="similarity">
    <text evidence="2">Belongs to the methyl-accepting chemotaxis (MCP) protein family.</text>
</comment>
<keyword evidence="3" id="KW-0807">Transducer</keyword>
<evidence type="ECO:0000256" key="4">
    <source>
        <dbReference type="SAM" id="Coils"/>
    </source>
</evidence>
<dbReference type="PANTHER" id="PTHR43531">
    <property type="entry name" value="PROTEIN ICFG"/>
    <property type="match status" value="1"/>
</dbReference>
<keyword evidence="5" id="KW-0812">Transmembrane</keyword>
<protein>
    <recommendedName>
        <fullName evidence="6">Methyl-accepting transducer domain-containing protein</fullName>
    </recommendedName>
</protein>
<evidence type="ECO:0000256" key="3">
    <source>
        <dbReference type="PROSITE-ProRule" id="PRU00284"/>
    </source>
</evidence>
<evidence type="ECO:0000313" key="7">
    <source>
        <dbReference type="EMBL" id="OUR95475.1"/>
    </source>
</evidence>
<feature type="transmembrane region" description="Helical" evidence="5">
    <location>
        <begin position="205"/>
        <end position="224"/>
    </location>
</feature>